<feature type="transmembrane region" description="Helical" evidence="2">
    <location>
        <begin position="369"/>
        <end position="388"/>
    </location>
</feature>
<dbReference type="Pfam" id="PF00240">
    <property type="entry name" value="ubiquitin"/>
    <property type="match status" value="1"/>
</dbReference>
<dbReference type="EMBL" id="JASAOG010000088">
    <property type="protein sequence ID" value="KAK0053209.1"/>
    <property type="molecule type" value="Genomic_DNA"/>
</dbReference>
<dbReference type="PROSITE" id="PS50053">
    <property type="entry name" value="UBIQUITIN_2"/>
    <property type="match status" value="1"/>
</dbReference>
<comment type="caution">
    <text evidence="4">The sequence shown here is derived from an EMBL/GenBank/DDBJ whole genome shotgun (WGS) entry which is preliminary data.</text>
</comment>
<feature type="compositionally biased region" description="Polar residues" evidence="1">
    <location>
        <begin position="91"/>
        <end position="104"/>
    </location>
</feature>
<reference evidence="4" key="1">
    <citation type="journal article" date="2023" name="PLoS Negl. Trop. Dis.">
        <title>A genome sequence for Biomphalaria pfeifferi, the major vector snail for the human-infecting parasite Schistosoma mansoni.</title>
        <authorList>
            <person name="Bu L."/>
            <person name="Lu L."/>
            <person name="Laidemitt M.R."/>
            <person name="Zhang S.M."/>
            <person name="Mutuku M."/>
            <person name="Mkoji G."/>
            <person name="Steinauer M."/>
            <person name="Loker E.S."/>
        </authorList>
    </citation>
    <scope>NUCLEOTIDE SEQUENCE</scope>
    <source>
        <strain evidence="4">KasaAsao</strain>
    </source>
</reference>
<sequence length="447" mass="49695">MSLIEGIGDEVILILGIFTLGIILMLAWLSTHTADIPLLRDVGVIVVELSQRRVRPRNLDPTASAPDLTDGSVGANVSSNESRGIPAPENLVTSSSEGENTTDGQRPVEAQAPDSLCYDCNEAMSSEASISALQPHQSNLTETVNPVNINPQETESILPRASVVVEETSEGFHTTSDEHPTDEEIRRRRVQYFNTAHLTSQLDSQPSNEASNENELRNLAASASQINESKHSTNYKEEPSNSNDSNRDSVNISQYSGQDDSLPPTLPEPEGSTDSRIRVKLKYMNETHRLVYASPLDTIGDFRRNNFQSELEDNKWVRFIYNGQDLRDDGRTLQACNISDNCTMHCLITSQTRATTASSASHETDEDSFMGALMYPLFTFVLLIVWYFRLMYRQYFSAMSTVCLIGITFLLILSYISSLRSGGEQRPPQQAVQEARNAEAQNHQHVD</sequence>
<feature type="region of interest" description="Disordered" evidence="1">
    <location>
        <begin position="225"/>
        <end position="276"/>
    </location>
</feature>
<feature type="region of interest" description="Disordered" evidence="1">
    <location>
        <begin position="425"/>
        <end position="447"/>
    </location>
</feature>
<dbReference type="SUPFAM" id="SSF54236">
    <property type="entry name" value="Ubiquitin-like"/>
    <property type="match status" value="1"/>
</dbReference>
<dbReference type="CDD" id="cd17057">
    <property type="entry name" value="Ubl_TMUB1_like"/>
    <property type="match status" value="1"/>
</dbReference>
<evidence type="ECO:0000259" key="3">
    <source>
        <dbReference type="PROSITE" id="PS50053"/>
    </source>
</evidence>
<dbReference type="InterPro" id="IPR040352">
    <property type="entry name" value="TMUB1/2"/>
</dbReference>
<feature type="compositionally biased region" description="Low complexity" evidence="1">
    <location>
        <begin position="240"/>
        <end position="253"/>
    </location>
</feature>
<dbReference type="Gene3D" id="3.10.20.90">
    <property type="entry name" value="Phosphatidylinositol 3-kinase Catalytic Subunit, Chain A, domain 1"/>
    <property type="match status" value="1"/>
</dbReference>
<reference evidence="4" key="2">
    <citation type="submission" date="2023-04" db="EMBL/GenBank/DDBJ databases">
        <authorList>
            <person name="Bu L."/>
            <person name="Lu L."/>
            <person name="Laidemitt M.R."/>
            <person name="Zhang S.M."/>
            <person name="Mutuku M."/>
            <person name="Mkoji G."/>
            <person name="Steinauer M."/>
            <person name="Loker E.S."/>
        </authorList>
    </citation>
    <scope>NUCLEOTIDE SEQUENCE</scope>
    <source>
        <strain evidence="4">KasaAsao</strain>
        <tissue evidence="4">Whole Snail</tissue>
    </source>
</reference>
<dbReference type="AlphaFoldDB" id="A0AAD8F7U2"/>
<gene>
    <name evidence="4" type="ORF">Bpfe_017365</name>
</gene>
<feature type="domain" description="Ubiquitin-like" evidence="3">
    <location>
        <begin position="277"/>
        <end position="345"/>
    </location>
</feature>
<evidence type="ECO:0000313" key="4">
    <source>
        <dbReference type="EMBL" id="KAK0053209.1"/>
    </source>
</evidence>
<evidence type="ECO:0000313" key="5">
    <source>
        <dbReference type="Proteomes" id="UP001233172"/>
    </source>
</evidence>
<dbReference type="PANTHER" id="PTHR14557:SF5">
    <property type="entry name" value="UBIQUITIN-LIKE DOMAIN-CONTAINING PROTEIN"/>
    <property type="match status" value="1"/>
</dbReference>
<dbReference type="PANTHER" id="PTHR14557">
    <property type="entry name" value="PROTEIN C7ORF21"/>
    <property type="match status" value="1"/>
</dbReference>
<dbReference type="SMART" id="SM00213">
    <property type="entry name" value="UBQ"/>
    <property type="match status" value="1"/>
</dbReference>
<dbReference type="Proteomes" id="UP001233172">
    <property type="component" value="Unassembled WGS sequence"/>
</dbReference>
<evidence type="ECO:0000256" key="1">
    <source>
        <dbReference type="SAM" id="MobiDB-lite"/>
    </source>
</evidence>
<dbReference type="InterPro" id="IPR000626">
    <property type="entry name" value="Ubiquitin-like_dom"/>
</dbReference>
<keyword evidence="5" id="KW-1185">Reference proteome</keyword>
<keyword evidence="2" id="KW-1133">Transmembrane helix</keyword>
<keyword evidence="2 4" id="KW-0812">Transmembrane</keyword>
<feature type="transmembrane region" description="Helical" evidence="2">
    <location>
        <begin position="12"/>
        <end position="30"/>
    </location>
</feature>
<evidence type="ECO:0000256" key="2">
    <source>
        <dbReference type="SAM" id="Phobius"/>
    </source>
</evidence>
<proteinExistence type="predicted"/>
<feature type="compositionally biased region" description="Basic and acidic residues" evidence="1">
    <location>
        <begin position="228"/>
        <end position="239"/>
    </location>
</feature>
<name>A0AAD8F7U2_BIOPF</name>
<accession>A0AAD8F7U2</accession>
<feature type="region of interest" description="Disordered" evidence="1">
    <location>
        <begin position="58"/>
        <end position="109"/>
    </location>
</feature>
<organism evidence="4 5">
    <name type="scientific">Biomphalaria pfeifferi</name>
    <name type="common">Bloodfluke planorb</name>
    <name type="synonym">Freshwater snail</name>
    <dbReference type="NCBI Taxonomy" id="112525"/>
    <lineage>
        <taxon>Eukaryota</taxon>
        <taxon>Metazoa</taxon>
        <taxon>Spiralia</taxon>
        <taxon>Lophotrochozoa</taxon>
        <taxon>Mollusca</taxon>
        <taxon>Gastropoda</taxon>
        <taxon>Heterobranchia</taxon>
        <taxon>Euthyneura</taxon>
        <taxon>Panpulmonata</taxon>
        <taxon>Hygrophila</taxon>
        <taxon>Lymnaeoidea</taxon>
        <taxon>Planorbidae</taxon>
        <taxon>Biomphalaria</taxon>
    </lineage>
</organism>
<dbReference type="GO" id="GO:0036503">
    <property type="term" value="P:ERAD pathway"/>
    <property type="evidence" value="ECO:0007669"/>
    <property type="project" value="InterPro"/>
</dbReference>
<feature type="transmembrane region" description="Helical" evidence="2">
    <location>
        <begin position="395"/>
        <end position="416"/>
    </location>
</feature>
<keyword evidence="2" id="KW-0472">Membrane</keyword>
<protein>
    <submittedName>
        <fullName evidence="4">Transmembrane and ubiquitin-like domain-containing protein 1</fullName>
    </submittedName>
</protein>
<dbReference type="InterPro" id="IPR029071">
    <property type="entry name" value="Ubiquitin-like_domsf"/>
</dbReference>